<gene>
    <name evidence="2" type="ORF">BESB_052050</name>
</gene>
<dbReference type="AlphaFoldDB" id="A0A2A9MEC9"/>
<feature type="region of interest" description="Disordered" evidence="1">
    <location>
        <begin position="140"/>
        <end position="193"/>
    </location>
</feature>
<feature type="region of interest" description="Disordered" evidence="1">
    <location>
        <begin position="1"/>
        <end position="30"/>
    </location>
</feature>
<reference evidence="2 3" key="1">
    <citation type="submission" date="2017-09" db="EMBL/GenBank/DDBJ databases">
        <title>Genome sequencing of Besnoitia besnoiti strain Bb-Ger1.</title>
        <authorList>
            <person name="Schares G."/>
            <person name="Venepally P."/>
            <person name="Lorenzi H.A."/>
        </authorList>
    </citation>
    <scope>NUCLEOTIDE SEQUENCE [LARGE SCALE GENOMIC DNA]</scope>
    <source>
        <strain evidence="2 3">Bb-Ger1</strain>
    </source>
</reference>
<accession>A0A2A9MEC9</accession>
<proteinExistence type="predicted"/>
<dbReference type="KEGG" id="bbes:BESB_052050"/>
<sequence>MSAWCSPGGAGSVVIPEHRRRRSDRPTTGGAAVAKATLDALSLWADELKSLVEMTAYGLRDAADEMGIGEGTVRAVHDVYSDLKSRIEDGASALGIDTAVSKAQSTLTQAAEASRLAVAEIQREVRGFLEDSEVVDLTGASATTEVRREQNPLLSSSPGHNADVPEAVSDNQREHDVQETNGEIDAGSSQGQE</sequence>
<dbReference type="Proteomes" id="UP000224006">
    <property type="component" value="Chromosome IV"/>
</dbReference>
<name>A0A2A9MEC9_BESBE</name>
<dbReference type="GeneID" id="40310134"/>
<comment type="caution">
    <text evidence="2">The sequence shown here is derived from an EMBL/GenBank/DDBJ whole genome shotgun (WGS) entry which is preliminary data.</text>
</comment>
<organism evidence="2 3">
    <name type="scientific">Besnoitia besnoiti</name>
    <name type="common">Apicomplexan protozoan</name>
    <dbReference type="NCBI Taxonomy" id="94643"/>
    <lineage>
        <taxon>Eukaryota</taxon>
        <taxon>Sar</taxon>
        <taxon>Alveolata</taxon>
        <taxon>Apicomplexa</taxon>
        <taxon>Conoidasida</taxon>
        <taxon>Coccidia</taxon>
        <taxon>Eucoccidiorida</taxon>
        <taxon>Eimeriorina</taxon>
        <taxon>Sarcocystidae</taxon>
        <taxon>Besnoitia</taxon>
    </lineage>
</organism>
<evidence type="ECO:0000313" key="2">
    <source>
        <dbReference type="EMBL" id="PFH35554.1"/>
    </source>
</evidence>
<dbReference type="EMBL" id="NWUJ01000004">
    <property type="protein sequence ID" value="PFH35554.1"/>
    <property type="molecule type" value="Genomic_DNA"/>
</dbReference>
<dbReference type="RefSeq" id="XP_029219563.1">
    <property type="nucleotide sequence ID" value="XM_029363640.1"/>
</dbReference>
<evidence type="ECO:0000256" key="1">
    <source>
        <dbReference type="SAM" id="MobiDB-lite"/>
    </source>
</evidence>
<protein>
    <submittedName>
        <fullName evidence="2">Uncharacterized protein</fullName>
    </submittedName>
</protein>
<dbReference type="VEuPathDB" id="ToxoDB:BESB_052050"/>
<evidence type="ECO:0000313" key="3">
    <source>
        <dbReference type="Proteomes" id="UP000224006"/>
    </source>
</evidence>
<keyword evidence="3" id="KW-1185">Reference proteome</keyword>